<evidence type="ECO:0000256" key="1">
    <source>
        <dbReference type="ARBA" id="ARBA00022898"/>
    </source>
</evidence>
<dbReference type="EC" id="2.8.1.7" evidence="3"/>
<dbReference type="AlphaFoldDB" id="B6BNF1"/>
<dbReference type="InterPro" id="IPR015422">
    <property type="entry name" value="PyrdxlP-dep_Trfase_small"/>
</dbReference>
<dbReference type="Gene3D" id="3.90.1150.10">
    <property type="entry name" value="Aspartate Aminotransferase, domain 1"/>
    <property type="match status" value="1"/>
</dbReference>
<dbReference type="PANTHER" id="PTHR43586:SF8">
    <property type="entry name" value="CYSTEINE DESULFURASE 1, CHLOROPLASTIC"/>
    <property type="match status" value="1"/>
</dbReference>
<accession>H1FZL4</accession>
<dbReference type="RefSeq" id="WP_008339871.1">
    <property type="nucleotide sequence ID" value="NZ_AFRZ01000001.1"/>
</dbReference>
<dbReference type="InterPro" id="IPR000192">
    <property type="entry name" value="Aminotrans_V_dom"/>
</dbReference>
<accession>B6BNF1</accession>
<organism evidence="3 4">
    <name type="scientific">Sulfurimonas gotlandica (strain DSM 19862 / JCM 16533 / GD1)</name>
    <dbReference type="NCBI Taxonomy" id="929558"/>
    <lineage>
        <taxon>Bacteria</taxon>
        <taxon>Pseudomonadati</taxon>
        <taxon>Campylobacterota</taxon>
        <taxon>Epsilonproteobacteria</taxon>
        <taxon>Campylobacterales</taxon>
        <taxon>Sulfurimonadaceae</taxon>
        <taxon>Sulfurimonas</taxon>
    </lineage>
</organism>
<dbReference type="PANTHER" id="PTHR43586">
    <property type="entry name" value="CYSTEINE DESULFURASE"/>
    <property type="match status" value="1"/>
</dbReference>
<comment type="caution">
    <text evidence="3">The sequence shown here is derived from an EMBL/GenBank/DDBJ whole genome shotgun (WGS) entry which is preliminary data.</text>
</comment>
<keyword evidence="3" id="KW-0808">Transferase</keyword>
<evidence type="ECO:0000313" key="4">
    <source>
        <dbReference type="Proteomes" id="UP000006431"/>
    </source>
</evidence>
<feature type="domain" description="Aminotransferase class V" evidence="2">
    <location>
        <begin position="33"/>
        <end position="425"/>
    </location>
</feature>
<dbReference type="Gene3D" id="3.40.640.10">
    <property type="entry name" value="Type I PLP-dependent aspartate aminotransferase-like (Major domain)"/>
    <property type="match status" value="1"/>
</dbReference>
<dbReference type="STRING" id="929558.SMGD1_2498"/>
<dbReference type="HOGENOM" id="CLU_003433_9_3_7"/>
<protein>
    <submittedName>
        <fullName evidence="3">Cysteine desulfurase</fullName>
        <ecNumber evidence="3">2.8.1.7</ecNumber>
    </submittedName>
</protein>
<gene>
    <name evidence="3" type="primary">csd</name>
    <name evidence="3" type="ORF">SMGD1_2498</name>
</gene>
<keyword evidence="4" id="KW-1185">Reference proteome</keyword>
<proteinExistence type="predicted"/>
<dbReference type="Proteomes" id="UP000006431">
    <property type="component" value="Unassembled WGS sequence"/>
</dbReference>
<sequence>MLNRKDIFRPFIEEEVTFKQISDGIIGVNKENYFDYTASGLAYEPIEQRIQEVLTTYANTHSEFASDARTTSFYYDIARENLKEHLELEKDFVLLPCGTGATGAIKKFQELLGLYIPPATKARFNIDFESLQKPLIVIGPFEHHSNEISYREAICDTQRIPLDKSGNVDVEFLEEVLEKNKSRQIIGAFSTASNVTGIIPPYVKISKLLRKYKAVIAFDSAASSPCLNVDSKLFDALFLSPHKLLGGPGTCGLLAIRKSLINEKESPTFAGGGTVAYVSSNDHIFNSNIEIREDAGTPAILQLIKASFAYQLRNEIGIKRIQERKVELFKLLQDGLSEFDDYTIYGQNEGHSSVGILAINFHGVTPFDLCEKLSHDFGIQTRAGCSCAGPYGHDLFGISEVEADNEKPSWLRISVNYTHSVDSIKHLLFALKESIHELKKENK</sequence>
<evidence type="ECO:0000259" key="2">
    <source>
        <dbReference type="Pfam" id="PF00266"/>
    </source>
</evidence>
<keyword evidence="1" id="KW-0663">Pyridoxal phosphate</keyword>
<dbReference type="SUPFAM" id="SSF53383">
    <property type="entry name" value="PLP-dependent transferases"/>
    <property type="match status" value="1"/>
</dbReference>
<name>B6BNF1_SULGG</name>
<dbReference type="InterPro" id="IPR015424">
    <property type="entry name" value="PyrdxlP-dep_Trfase"/>
</dbReference>
<dbReference type="GO" id="GO:0031071">
    <property type="term" value="F:cysteine desulfurase activity"/>
    <property type="evidence" value="ECO:0007669"/>
    <property type="project" value="UniProtKB-EC"/>
</dbReference>
<dbReference type="InterPro" id="IPR015421">
    <property type="entry name" value="PyrdxlP-dep_Trfase_major"/>
</dbReference>
<dbReference type="PATRIC" id="fig|929558.5.peg.2489"/>
<dbReference type="Pfam" id="PF00266">
    <property type="entry name" value="Aminotran_5"/>
    <property type="match status" value="1"/>
</dbReference>
<dbReference type="eggNOG" id="COG0520">
    <property type="taxonomic scope" value="Bacteria"/>
</dbReference>
<evidence type="ECO:0000313" key="3">
    <source>
        <dbReference type="EMBL" id="EHP31021.1"/>
    </source>
</evidence>
<dbReference type="OrthoDB" id="9804366at2"/>
<reference evidence="3 4" key="1">
    <citation type="journal article" date="2012" name="Proc. Natl. Acad. Sci. U.S.A.">
        <title>Genome and physiology of a model Epsilonproteobacterium responsible for sulfide detoxification in marine oxygen depletion zones.</title>
        <authorList>
            <person name="Grote J."/>
            <person name="Schott T."/>
            <person name="Bruckner C.G."/>
            <person name="Glockner F.O."/>
            <person name="Jost G."/>
            <person name="Teeling H."/>
            <person name="Labrenz M."/>
            <person name="Jurgens K."/>
        </authorList>
    </citation>
    <scope>NUCLEOTIDE SEQUENCE [LARGE SCALE GENOMIC DNA]</scope>
    <source>
        <strain evidence="3 4">GD1</strain>
    </source>
</reference>
<dbReference type="EMBL" id="AFRZ01000001">
    <property type="protein sequence ID" value="EHP31021.1"/>
    <property type="molecule type" value="Genomic_DNA"/>
</dbReference>